<accession>A0A368S047</accession>
<organism evidence="1">
    <name type="scientific">Setaria italica</name>
    <name type="common">Foxtail millet</name>
    <name type="synonym">Panicum italicum</name>
    <dbReference type="NCBI Taxonomy" id="4555"/>
    <lineage>
        <taxon>Eukaryota</taxon>
        <taxon>Viridiplantae</taxon>
        <taxon>Streptophyta</taxon>
        <taxon>Embryophyta</taxon>
        <taxon>Tracheophyta</taxon>
        <taxon>Spermatophyta</taxon>
        <taxon>Magnoliopsida</taxon>
        <taxon>Liliopsida</taxon>
        <taxon>Poales</taxon>
        <taxon>Poaceae</taxon>
        <taxon>PACMAD clade</taxon>
        <taxon>Panicoideae</taxon>
        <taxon>Panicodae</taxon>
        <taxon>Paniceae</taxon>
        <taxon>Cenchrinae</taxon>
        <taxon>Setaria</taxon>
    </lineage>
</organism>
<sequence>MAAVETTSERIAKVACRAVPRAVLVYVRARVHGLIDAVVVAASSQPGDDAVAVAYRHTRAGLATAMQRRDADTNTIACTTPSSSAVQPSVGLCRKRRVCPSLDSTDLTPVACVCCGPTDRPSLQQAKPHLRVGGCLREKASIGHAIFSSHVTWNTHEPPIQGETTEKRGQPTGRVSVGYATVDGNGTHLLHPFWDGRAAGRGPR</sequence>
<evidence type="ECO:0000313" key="1">
    <source>
        <dbReference type="EMBL" id="RCV35837.1"/>
    </source>
</evidence>
<gene>
    <name evidence="1" type="ORF">SETIT_7G271900v2</name>
</gene>
<dbReference type="AlphaFoldDB" id="A0A368S047"/>
<proteinExistence type="predicted"/>
<reference evidence="1" key="1">
    <citation type="journal article" date="2012" name="Nat. Biotechnol.">
        <title>Reference genome sequence of the model plant Setaria.</title>
        <authorList>
            <person name="Bennetzen J.L."/>
            <person name="Schmutz J."/>
            <person name="Wang H."/>
            <person name="Percifield R."/>
            <person name="Hawkins J."/>
            <person name="Pontaroli A.C."/>
            <person name="Estep M."/>
            <person name="Feng L."/>
            <person name="Vaughn J.N."/>
            <person name="Grimwood J."/>
            <person name="Jenkins J."/>
            <person name="Barry K."/>
            <person name="Lindquist E."/>
            <person name="Hellsten U."/>
            <person name="Deshpande S."/>
            <person name="Wang X."/>
            <person name="Wu X."/>
            <person name="Mitros T."/>
            <person name="Triplett J."/>
            <person name="Yang X."/>
            <person name="Ye C.Y."/>
            <person name="Mauro-Herrera M."/>
            <person name="Wang L."/>
            <person name="Li P."/>
            <person name="Sharma M."/>
            <person name="Sharma R."/>
            <person name="Ronald P.C."/>
            <person name="Panaud O."/>
            <person name="Kellogg E.A."/>
            <person name="Brutnell T.P."/>
            <person name="Doust A.N."/>
            <person name="Tuskan G.A."/>
            <person name="Rokhsar D."/>
            <person name="Devos K.M."/>
        </authorList>
    </citation>
    <scope>NUCLEOTIDE SEQUENCE [LARGE SCALE GENOMIC DNA]</scope>
    <source>
        <strain evidence="1">Yugu1</strain>
    </source>
</reference>
<dbReference type="EMBL" id="CM003534">
    <property type="protein sequence ID" value="RCV35837.1"/>
    <property type="molecule type" value="Genomic_DNA"/>
</dbReference>
<reference evidence="1" key="2">
    <citation type="submission" date="2015-07" db="EMBL/GenBank/DDBJ databases">
        <authorList>
            <person name="Noorani M."/>
        </authorList>
    </citation>
    <scope>NUCLEOTIDE SEQUENCE</scope>
    <source>
        <strain evidence="1">Yugu1</strain>
    </source>
</reference>
<protein>
    <submittedName>
        <fullName evidence="1">Uncharacterized protein</fullName>
    </submittedName>
</protein>
<name>A0A368S047_SETIT</name>